<feature type="transmembrane region" description="Helical" evidence="1">
    <location>
        <begin position="119"/>
        <end position="139"/>
    </location>
</feature>
<accession>A0ABU9YET6</accession>
<dbReference type="Proteomes" id="UP001413721">
    <property type="component" value="Unassembled WGS sequence"/>
</dbReference>
<feature type="transmembrane region" description="Helical" evidence="1">
    <location>
        <begin position="270"/>
        <end position="285"/>
    </location>
</feature>
<feature type="transmembrane region" description="Helical" evidence="1">
    <location>
        <begin position="247"/>
        <end position="264"/>
    </location>
</feature>
<keyword evidence="1" id="KW-0812">Transmembrane</keyword>
<evidence type="ECO:0008006" key="4">
    <source>
        <dbReference type="Google" id="ProtNLM"/>
    </source>
</evidence>
<feature type="transmembrane region" description="Helical" evidence="1">
    <location>
        <begin position="421"/>
        <end position="443"/>
    </location>
</feature>
<dbReference type="RefSeq" id="WP_345931582.1">
    <property type="nucleotide sequence ID" value="NZ_JBBKTV010000001.1"/>
</dbReference>
<proteinExistence type="predicted"/>
<feature type="transmembrane region" description="Helical" evidence="1">
    <location>
        <begin position="91"/>
        <end position="112"/>
    </location>
</feature>
<feature type="transmembrane region" description="Helical" evidence="1">
    <location>
        <begin position="292"/>
        <end position="310"/>
    </location>
</feature>
<reference evidence="2 3" key="1">
    <citation type="submission" date="2024-03" db="EMBL/GenBank/DDBJ databases">
        <title>High-quality draft genome sequencing of Tistrella sp. BH-R2-4.</title>
        <authorList>
            <person name="Dong C."/>
        </authorList>
    </citation>
    <scope>NUCLEOTIDE SEQUENCE [LARGE SCALE GENOMIC DNA]</scope>
    <source>
        <strain evidence="2 3">BH-R2-4</strain>
    </source>
</reference>
<organism evidence="2 3">
    <name type="scientific">Tistrella arctica</name>
    <dbReference type="NCBI Taxonomy" id="3133430"/>
    <lineage>
        <taxon>Bacteria</taxon>
        <taxon>Pseudomonadati</taxon>
        <taxon>Pseudomonadota</taxon>
        <taxon>Alphaproteobacteria</taxon>
        <taxon>Geminicoccales</taxon>
        <taxon>Geminicoccaceae</taxon>
        <taxon>Tistrella</taxon>
    </lineage>
</organism>
<feature type="transmembrane region" description="Helical" evidence="1">
    <location>
        <begin position="67"/>
        <end position="85"/>
    </location>
</feature>
<feature type="transmembrane region" description="Helical" evidence="1">
    <location>
        <begin position="221"/>
        <end position="238"/>
    </location>
</feature>
<name>A0ABU9YET6_9PROT</name>
<evidence type="ECO:0000256" key="1">
    <source>
        <dbReference type="SAM" id="Phobius"/>
    </source>
</evidence>
<gene>
    <name evidence="2" type="ORF">WG926_03230</name>
</gene>
<feature type="transmembrane region" description="Helical" evidence="1">
    <location>
        <begin position="151"/>
        <end position="168"/>
    </location>
</feature>
<feature type="transmembrane region" description="Helical" evidence="1">
    <location>
        <begin position="376"/>
        <end position="400"/>
    </location>
</feature>
<comment type="caution">
    <text evidence="2">The sequence shown here is derived from an EMBL/GenBank/DDBJ whole genome shotgun (WGS) entry which is preliminary data.</text>
</comment>
<keyword evidence="1" id="KW-0472">Membrane</keyword>
<keyword evidence="3" id="KW-1185">Reference proteome</keyword>
<dbReference type="EMBL" id="JBBKTW010000001">
    <property type="protein sequence ID" value="MEN2987301.1"/>
    <property type="molecule type" value="Genomic_DNA"/>
</dbReference>
<evidence type="ECO:0000313" key="3">
    <source>
        <dbReference type="Proteomes" id="UP001413721"/>
    </source>
</evidence>
<evidence type="ECO:0000313" key="2">
    <source>
        <dbReference type="EMBL" id="MEN2987301.1"/>
    </source>
</evidence>
<feature type="transmembrane region" description="Helical" evidence="1">
    <location>
        <begin position="180"/>
        <end position="198"/>
    </location>
</feature>
<sequence length="476" mass="51937">MSGPGNSAGRIGLGPRQRGRIIGAGGSAIGRPGILGGAASRSGGVPGEPVPASAADHTTRATVGLELALLIAVLPMFGQVFHYLIDAGPLYYLSKAWPFLTLPLAMHGAFRLSGRHHPLYAMVLGYVIGITPALSMIWLGNAFLDAFGTTIKVWPLTYYFSVLSLLVMLRPHPDTLRRVLLAYGIATFAMMWALWLVVPRTHYAVDPTQSKLFMYEVERGYRIYMPMVFGIMSLLYLVRRMTMSPRLIHVVLYLAGLATMVMIFKQRTSIMMLIVISGWILYRNLPKLARSVATLVLGVILVAGTVLIVLPAMDKVAAGFGNSLSIRMNSLALAFDYMLADAWRWLFGVGSITRFSAVTLFDLFGTNHFYLADIGWVGIVFEYGVVGALLLLALYAVGLQNAYGRRARAPERRMQDPRTEAMVLALGDYVLFLLVISSVYSAVFTPGELAMVTALLIYVRGFWSTQAAMGPHAGGG</sequence>
<keyword evidence="1" id="KW-1133">Transmembrane helix</keyword>
<protein>
    <recommendedName>
        <fullName evidence="4">O-antigen ligase domain-containing protein</fullName>
    </recommendedName>
</protein>